<dbReference type="Gene3D" id="3.40.50.1820">
    <property type="entry name" value="alpha/beta hydrolase"/>
    <property type="match status" value="2"/>
</dbReference>
<evidence type="ECO:0000313" key="2">
    <source>
        <dbReference type="Proteomes" id="UP000031553"/>
    </source>
</evidence>
<dbReference type="PIRSF" id="PIRSF029171">
    <property type="entry name" value="Esterase_LipA"/>
    <property type="match status" value="1"/>
</dbReference>
<dbReference type="GO" id="GO:0016042">
    <property type="term" value="P:lipid catabolic process"/>
    <property type="evidence" value="ECO:0007669"/>
    <property type="project" value="InterPro"/>
</dbReference>
<dbReference type="GO" id="GO:0004806">
    <property type="term" value="F:triacylglycerol lipase activity"/>
    <property type="evidence" value="ECO:0007669"/>
    <property type="project" value="InterPro"/>
</dbReference>
<dbReference type="InterPro" id="IPR005152">
    <property type="entry name" value="Lipase_secreted"/>
</dbReference>
<dbReference type="InterPro" id="IPR029058">
    <property type="entry name" value="AB_hydrolase_fold"/>
</dbReference>
<sequence length="424" mass="44342">MSRYIFGHVELCQAPACHFSTRMESVVLRASYKKAVLTLLLAVTGAGSAMAAGDLSGPVQAGPTPGHMTEYTPLAPALGLPGQGAAYHILYTSTDGVTGKGTVTVSGAVYYPSGRPPAGGWPVVAWAHGTVGNADRCAPSVNVHTPRDTAYLSAWLKRGFAIVATDYEGLGTPGPHPYLNARVEAYGVLDSVRAALGSLPNLADRVMIVGQSQGGAGAFASAGYAPLYAPEINVRGTVATGVPYMSPAVMQTLPAVAMASTSRPDPLATYVLLMAAGEAGIDPHFQPEDVFTPQAMPFYRMVDNTCIFQLEDAVNRAGLTTAAILRPQAVRLLAPVFQAMMYPTLKLSRPVFIGTGSEDRDVATAGQLLLVHDACAAGSTVEAHLYRGLDHSQTVLASLPDSEIFTKKVMADQPVSSICSPVPQ</sequence>
<dbReference type="Pfam" id="PF03583">
    <property type="entry name" value="LIP"/>
    <property type="match status" value="1"/>
</dbReference>
<organism evidence="1 2">
    <name type="scientific">Komagataeibacter intermedius AF2</name>
    <dbReference type="NCBI Taxonomy" id="1458464"/>
    <lineage>
        <taxon>Bacteria</taxon>
        <taxon>Pseudomonadati</taxon>
        <taxon>Pseudomonadota</taxon>
        <taxon>Alphaproteobacteria</taxon>
        <taxon>Acetobacterales</taxon>
        <taxon>Acetobacteraceae</taxon>
        <taxon>Komagataeibacter</taxon>
    </lineage>
</organism>
<dbReference type="PANTHER" id="PTHR34853">
    <property type="match status" value="1"/>
</dbReference>
<name>A0A0N1FAT5_9PROT</name>
<proteinExistence type="predicted"/>
<protein>
    <recommendedName>
        <fullName evidence="3">Signal peptide-containing protein</fullName>
    </recommendedName>
</protein>
<dbReference type="Proteomes" id="UP000031553">
    <property type="component" value="Unassembled WGS sequence"/>
</dbReference>
<evidence type="ECO:0000313" key="1">
    <source>
        <dbReference type="EMBL" id="KPH86341.1"/>
    </source>
</evidence>
<evidence type="ECO:0008006" key="3">
    <source>
        <dbReference type="Google" id="ProtNLM"/>
    </source>
</evidence>
<accession>A0A0N1FAT5</accession>
<comment type="caution">
    <text evidence="1">The sequence shown here is derived from an EMBL/GenBank/DDBJ whole genome shotgun (WGS) entry which is preliminary data.</text>
</comment>
<gene>
    <name evidence="1" type="ORF">GLUCOINTEAF2_0200761</name>
</gene>
<dbReference type="EMBL" id="JUFX02000203">
    <property type="protein sequence ID" value="KPH86341.1"/>
    <property type="molecule type" value="Genomic_DNA"/>
</dbReference>
<dbReference type="SUPFAM" id="SSF53474">
    <property type="entry name" value="alpha/beta-Hydrolases"/>
    <property type="match status" value="1"/>
</dbReference>
<dbReference type="AlphaFoldDB" id="A0A0N1FAT5"/>
<reference evidence="1 2" key="1">
    <citation type="submission" date="2015-07" db="EMBL/GenBank/DDBJ databases">
        <title>Draft Genome Sequence of Komagataeibacter intermedius Strain AF2, Isolated from Kombucha Tea.</title>
        <authorList>
            <person name="Santos R.A."/>
            <person name="Berretta A.A."/>
            <person name="Barud H.S."/>
            <person name="Ribeiro S.J."/>
            <person name="Gonzalez-Garcia L.N."/>
            <person name="Zucchi T.D."/>
            <person name="Goldman G.H."/>
            <person name="Riano-Pachon D.M."/>
        </authorList>
    </citation>
    <scope>NUCLEOTIDE SEQUENCE [LARGE SCALE GENOMIC DNA]</scope>
    <source>
        <strain evidence="1 2">AF2</strain>
    </source>
</reference>
<dbReference type="PANTHER" id="PTHR34853:SF1">
    <property type="entry name" value="LIPASE 5"/>
    <property type="match status" value="1"/>
</dbReference>